<organism evidence="9 11">
    <name type="scientific">Mucilaginibacter paludis DSM 18603</name>
    <dbReference type="NCBI Taxonomy" id="714943"/>
    <lineage>
        <taxon>Bacteria</taxon>
        <taxon>Pseudomonadati</taxon>
        <taxon>Bacteroidota</taxon>
        <taxon>Sphingobacteriia</taxon>
        <taxon>Sphingobacteriales</taxon>
        <taxon>Sphingobacteriaceae</taxon>
        <taxon>Mucilaginibacter</taxon>
    </lineage>
</organism>
<keyword evidence="11" id="KW-1185">Reference proteome</keyword>
<dbReference type="RefSeq" id="WP_008504096.1">
    <property type="nucleotide sequence ID" value="NZ_CM001403.1"/>
</dbReference>
<gene>
    <name evidence="7" type="ORF">Mucpa_0354</name>
    <name evidence="8" type="ORF">Mucpa_3720</name>
    <name evidence="9" type="ORF">Mucpa_3981</name>
    <name evidence="10" type="ORF">Mucpa_5094</name>
</gene>
<evidence type="ECO:0000256" key="4">
    <source>
        <dbReference type="ARBA" id="ARBA00023172"/>
    </source>
</evidence>
<dbReference type="PANTHER" id="PTHR33258">
    <property type="entry name" value="TRANSPOSASE INSL FOR INSERTION SEQUENCE ELEMENT IS186A-RELATED"/>
    <property type="match status" value="1"/>
</dbReference>
<evidence type="ECO:0000256" key="5">
    <source>
        <dbReference type="SAM" id="Phobius"/>
    </source>
</evidence>
<name>H1Y4M8_9SPHI</name>
<evidence type="ECO:0000313" key="9">
    <source>
        <dbReference type="EMBL" id="EHQ28072.1"/>
    </source>
</evidence>
<keyword evidence="5" id="KW-1133">Transmembrane helix</keyword>
<comment type="similarity">
    <text evidence="1">Belongs to the transposase 11 family.</text>
</comment>
<dbReference type="InterPro" id="IPR047952">
    <property type="entry name" value="Transpos_IS4"/>
</dbReference>
<protein>
    <submittedName>
        <fullName evidence="9">Transposase IS4 family protein</fullName>
    </submittedName>
</protein>
<accession>H1Y4M8</accession>
<dbReference type="eggNOG" id="COG3385">
    <property type="taxonomic scope" value="Bacteria"/>
</dbReference>
<feature type="transmembrane region" description="Helical" evidence="5">
    <location>
        <begin position="346"/>
        <end position="370"/>
    </location>
</feature>
<dbReference type="Gene3D" id="3.90.350.10">
    <property type="entry name" value="Transposase Inhibitor Protein From Tn5, Chain A, domain 1"/>
    <property type="match status" value="1"/>
</dbReference>
<feature type="domain" description="Transposase IS4-like" evidence="6">
    <location>
        <begin position="114"/>
        <end position="355"/>
    </location>
</feature>
<dbReference type="HOGENOM" id="CLU_042765_0_0_10"/>
<dbReference type="OrthoDB" id="157819at2"/>
<dbReference type="STRING" id="714943.Mucpa_0354"/>
<dbReference type="EMBL" id="CM001403">
    <property type="protein sequence ID" value="EHQ29170.1"/>
    <property type="molecule type" value="Genomic_DNA"/>
</dbReference>
<dbReference type="AlphaFoldDB" id="H1Y4M8"/>
<dbReference type="InterPro" id="IPR002559">
    <property type="entry name" value="Transposase_11"/>
</dbReference>
<dbReference type="PANTHER" id="PTHR33258:SF1">
    <property type="entry name" value="TRANSPOSASE INSL FOR INSERTION SEQUENCE ELEMENT IS186A-RELATED"/>
    <property type="match status" value="1"/>
</dbReference>
<evidence type="ECO:0000259" key="6">
    <source>
        <dbReference type="Pfam" id="PF01609"/>
    </source>
</evidence>
<proteinExistence type="inferred from homology"/>
<evidence type="ECO:0000256" key="2">
    <source>
        <dbReference type="ARBA" id="ARBA00022578"/>
    </source>
</evidence>
<dbReference type="SUPFAM" id="SSF53098">
    <property type="entry name" value="Ribonuclease H-like"/>
    <property type="match status" value="1"/>
</dbReference>
<keyword evidence="5" id="KW-0812">Transmembrane</keyword>
<keyword evidence="3" id="KW-0238">DNA-binding</keyword>
<evidence type="ECO:0000313" key="7">
    <source>
        <dbReference type="EMBL" id="EHQ24550.1"/>
    </source>
</evidence>
<dbReference type="Proteomes" id="UP000002774">
    <property type="component" value="Chromosome"/>
</dbReference>
<dbReference type="GO" id="GO:0004803">
    <property type="term" value="F:transposase activity"/>
    <property type="evidence" value="ECO:0007669"/>
    <property type="project" value="InterPro"/>
</dbReference>
<sequence>MKKVDFLALLNAMNIGADQIKKIAIDTGFLIRKGLIEPADILYAICCAATHGTVSFNDLAAKIDAETTVSVSRQAIAKKTSKESCVLFLKKILALVIISRIGKEEIDSLRRAGKFKRVLVQDSTIIKLPLRLFGFFSGVSNAQSSVCNARIQCVYDLITESFIYFTIDSYTKNDQKAAPELTIEKGDLVIRDRGYLTLKEIERHWTAEADCIYRHQSNIVLLDSQTKERINLLTELQSKKQLDFEVTLNNEKGTKIRIVALPVSDEIANRRRMKAKKEAKKEPGKECLALMSWSIFMTTISRQDADYNFLFKVYSLRWRIEIIFKSWKSNMEFSKIHNVSKKQLSLILYARFIMIIIYIQYIFSPARMIIKKHQKRGLSMIKVVRYLIKNASKIIQVVKAIESYKGKIGYHLITLARYCSYDKRVRPNFEQDFDIAFLP</sequence>
<dbReference type="InterPro" id="IPR012337">
    <property type="entry name" value="RNaseH-like_sf"/>
</dbReference>
<dbReference type="Pfam" id="PF01609">
    <property type="entry name" value="DDE_Tnp_1"/>
    <property type="match status" value="1"/>
</dbReference>
<keyword evidence="4" id="KW-0233">DNA recombination</keyword>
<evidence type="ECO:0000256" key="1">
    <source>
        <dbReference type="ARBA" id="ARBA00010075"/>
    </source>
</evidence>
<dbReference type="EMBL" id="CM001403">
    <property type="protein sequence ID" value="EHQ24550.1"/>
    <property type="molecule type" value="Genomic_DNA"/>
</dbReference>
<dbReference type="GO" id="GO:0003677">
    <property type="term" value="F:DNA binding"/>
    <property type="evidence" value="ECO:0007669"/>
    <property type="project" value="UniProtKB-KW"/>
</dbReference>
<evidence type="ECO:0000313" key="11">
    <source>
        <dbReference type="Proteomes" id="UP000002774"/>
    </source>
</evidence>
<evidence type="ECO:0000313" key="8">
    <source>
        <dbReference type="EMBL" id="EHQ27818.1"/>
    </source>
</evidence>
<reference evidence="9 11" key="1">
    <citation type="submission" date="2011-09" db="EMBL/GenBank/DDBJ databases">
        <title>The permanent draft genome of Mucilaginibacter paludis DSM 18603.</title>
        <authorList>
            <consortium name="US DOE Joint Genome Institute (JGI-PGF)"/>
            <person name="Lucas S."/>
            <person name="Han J."/>
            <person name="Lapidus A."/>
            <person name="Bruce D."/>
            <person name="Goodwin L."/>
            <person name="Pitluck S."/>
            <person name="Peters L."/>
            <person name="Kyrpides N."/>
            <person name="Mavromatis K."/>
            <person name="Ivanova N."/>
            <person name="Mikhailova N."/>
            <person name="Held B."/>
            <person name="Detter J.C."/>
            <person name="Tapia R."/>
            <person name="Han C."/>
            <person name="Land M."/>
            <person name="Hauser L."/>
            <person name="Markowitz V."/>
            <person name="Cheng J.-F."/>
            <person name="Hugenholtz P."/>
            <person name="Woyke T."/>
            <person name="Wu D."/>
            <person name="Tindall B."/>
            <person name="Brambilla E."/>
            <person name="Klenk H.-P."/>
            <person name="Eisen J.A."/>
        </authorList>
    </citation>
    <scope>NUCLEOTIDE SEQUENCE [LARGE SCALE GENOMIC DNA]</scope>
    <source>
        <strain evidence="9 11">DSM 18603</strain>
    </source>
</reference>
<dbReference type="EMBL" id="CM001403">
    <property type="protein sequence ID" value="EHQ28072.1"/>
    <property type="molecule type" value="Genomic_DNA"/>
</dbReference>
<evidence type="ECO:0000256" key="3">
    <source>
        <dbReference type="ARBA" id="ARBA00023125"/>
    </source>
</evidence>
<keyword evidence="5" id="KW-0472">Membrane</keyword>
<dbReference type="EMBL" id="CM001403">
    <property type="protein sequence ID" value="EHQ27818.1"/>
    <property type="molecule type" value="Genomic_DNA"/>
</dbReference>
<keyword evidence="2" id="KW-0815">Transposition</keyword>
<dbReference type="GO" id="GO:0006313">
    <property type="term" value="P:DNA transposition"/>
    <property type="evidence" value="ECO:0007669"/>
    <property type="project" value="InterPro"/>
</dbReference>
<dbReference type="NCBIfam" id="NF033592">
    <property type="entry name" value="transpos_IS4_1"/>
    <property type="match status" value="1"/>
</dbReference>
<evidence type="ECO:0000313" key="10">
    <source>
        <dbReference type="EMBL" id="EHQ29170.1"/>
    </source>
</evidence>